<comment type="caution">
    <text evidence="2">The sequence shown here is derived from an EMBL/GenBank/DDBJ whole genome shotgun (WGS) entry which is preliminary data.</text>
</comment>
<feature type="transmembrane region" description="Helical" evidence="1">
    <location>
        <begin position="75"/>
        <end position="93"/>
    </location>
</feature>
<gene>
    <name evidence="2" type="ORF">IV02_15415</name>
</gene>
<sequence length="94" mass="9598">MFVLTLQAASDASTIFSSALSQGGAGIDRETEMAGSKGKREERDLMSRAMDVTVIATTIGGASVANMLIPGLGSAVIGAVLGAVFGFRATRFVD</sequence>
<dbReference type="AlphaFoldDB" id="A0A085V5V0"/>
<accession>A0A085V5V0</accession>
<keyword evidence="1" id="KW-0812">Transmembrane</keyword>
<dbReference type="EMBL" id="JPQT01000108">
    <property type="protein sequence ID" value="KFE50813.1"/>
    <property type="molecule type" value="Genomic_DNA"/>
</dbReference>
<dbReference type="PATRIC" id="fig|317.174.peg.3149"/>
<reference evidence="2 3" key="1">
    <citation type="submission" date="2014-07" db="EMBL/GenBank/DDBJ databases">
        <title>Draft Genome Sequences of Environmental Pseudomonas syringae strains.</title>
        <authorList>
            <person name="Baltrus D.A."/>
            <person name="Berge O."/>
            <person name="Morris C."/>
        </authorList>
    </citation>
    <scope>NUCLEOTIDE SEQUENCE [LARGE SCALE GENOMIC DNA]</scope>
    <source>
        <strain evidence="2 3">CEB003</strain>
    </source>
</reference>
<evidence type="ECO:0000313" key="2">
    <source>
        <dbReference type="EMBL" id="KFE50813.1"/>
    </source>
</evidence>
<organism evidence="2 3">
    <name type="scientific">Pseudomonas syringae</name>
    <dbReference type="NCBI Taxonomy" id="317"/>
    <lineage>
        <taxon>Bacteria</taxon>
        <taxon>Pseudomonadati</taxon>
        <taxon>Pseudomonadota</taxon>
        <taxon>Gammaproteobacteria</taxon>
        <taxon>Pseudomonadales</taxon>
        <taxon>Pseudomonadaceae</taxon>
        <taxon>Pseudomonas</taxon>
    </lineage>
</organism>
<keyword evidence="1" id="KW-1133">Transmembrane helix</keyword>
<name>A0A085V5V0_PSESX</name>
<evidence type="ECO:0000256" key="1">
    <source>
        <dbReference type="SAM" id="Phobius"/>
    </source>
</evidence>
<keyword evidence="1" id="KW-0472">Membrane</keyword>
<dbReference type="Proteomes" id="UP000028643">
    <property type="component" value="Unassembled WGS sequence"/>
</dbReference>
<evidence type="ECO:0000313" key="3">
    <source>
        <dbReference type="Proteomes" id="UP000028643"/>
    </source>
</evidence>
<proteinExistence type="predicted"/>
<protein>
    <submittedName>
        <fullName evidence="2">Uncharacterized protein</fullName>
    </submittedName>
</protein>